<feature type="non-terminal residue" evidence="1">
    <location>
        <position position="1"/>
    </location>
</feature>
<reference evidence="1 3" key="2">
    <citation type="journal article" date="2013" name="Nature">
        <title>Insights into bilaterian evolution from three spiralian genomes.</title>
        <authorList>
            <person name="Simakov O."/>
            <person name="Marletaz F."/>
            <person name="Cho S.J."/>
            <person name="Edsinger-Gonzales E."/>
            <person name="Havlak P."/>
            <person name="Hellsten U."/>
            <person name="Kuo D.H."/>
            <person name="Larsson T."/>
            <person name="Lv J."/>
            <person name="Arendt D."/>
            <person name="Savage R."/>
            <person name="Osoegawa K."/>
            <person name="de Jong P."/>
            <person name="Grimwood J."/>
            <person name="Chapman J.A."/>
            <person name="Shapiro H."/>
            <person name="Aerts A."/>
            <person name="Otillar R.P."/>
            <person name="Terry A.Y."/>
            <person name="Boore J.L."/>
            <person name="Grigoriev I.V."/>
            <person name="Lindberg D.R."/>
            <person name="Seaver E.C."/>
            <person name="Weisblat D.A."/>
            <person name="Putnam N.H."/>
            <person name="Rokhsar D.S."/>
        </authorList>
    </citation>
    <scope>NUCLEOTIDE SEQUENCE</scope>
    <source>
        <strain evidence="1 3">I ESC-2004</strain>
    </source>
</reference>
<dbReference type="HOGENOM" id="CLU_2711943_0_0_1"/>
<protein>
    <recommendedName>
        <fullName evidence="4">Reverse transcriptase domain-containing protein</fullName>
    </recommendedName>
</protein>
<dbReference type="EMBL" id="AMQN01015123">
    <property type="status" value="NOT_ANNOTATED_CDS"/>
    <property type="molecule type" value="Genomic_DNA"/>
</dbReference>
<evidence type="ECO:0000313" key="2">
    <source>
        <dbReference type="EnsemblMetazoa" id="CapteP130580"/>
    </source>
</evidence>
<dbReference type="Proteomes" id="UP000014760">
    <property type="component" value="Unassembled WGS sequence"/>
</dbReference>
<reference evidence="2" key="3">
    <citation type="submission" date="2015-06" db="UniProtKB">
        <authorList>
            <consortium name="EnsemblMetazoa"/>
        </authorList>
    </citation>
    <scope>IDENTIFICATION</scope>
</reference>
<keyword evidence="3" id="KW-1185">Reference proteome</keyword>
<dbReference type="EMBL" id="KB311628">
    <property type="protein sequence ID" value="ELT88901.1"/>
    <property type="molecule type" value="Genomic_DNA"/>
</dbReference>
<dbReference type="AlphaFoldDB" id="R7TCU8"/>
<proteinExistence type="predicted"/>
<evidence type="ECO:0000313" key="3">
    <source>
        <dbReference type="Proteomes" id="UP000014760"/>
    </source>
</evidence>
<evidence type="ECO:0000313" key="1">
    <source>
        <dbReference type="EMBL" id="ELT88901.1"/>
    </source>
</evidence>
<reference evidence="3" key="1">
    <citation type="submission" date="2012-12" db="EMBL/GenBank/DDBJ databases">
        <authorList>
            <person name="Hellsten U."/>
            <person name="Grimwood J."/>
            <person name="Chapman J.A."/>
            <person name="Shapiro H."/>
            <person name="Aerts A."/>
            <person name="Otillar R.P."/>
            <person name="Terry A.Y."/>
            <person name="Boore J.L."/>
            <person name="Simakov O."/>
            <person name="Marletaz F."/>
            <person name="Cho S.-J."/>
            <person name="Edsinger-Gonzales E."/>
            <person name="Havlak P."/>
            <person name="Kuo D.-H."/>
            <person name="Larsson T."/>
            <person name="Lv J."/>
            <person name="Arendt D."/>
            <person name="Savage R."/>
            <person name="Osoegawa K."/>
            <person name="de Jong P."/>
            <person name="Lindberg D.R."/>
            <person name="Seaver E.C."/>
            <person name="Weisblat D.A."/>
            <person name="Putnam N.H."/>
            <person name="Grigoriev I.V."/>
            <person name="Rokhsar D.S."/>
        </authorList>
    </citation>
    <scope>NUCLEOTIDE SEQUENCE</scope>
    <source>
        <strain evidence="3">I ESC-2004</strain>
    </source>
</reference>
<dbReference type="OrthoDB" id="6152624at2759"/>
<evidence type="ECO:0008006" key="4">
    <source>
        <dbReference type="Google" id="ProtNLM"/>
    </source>
</evidence>
<accession>R7TCU8</accession>
<gene>
    <name evidence="1" type="ORF">CAPTEDRAFT_130580</name>
</gene>
<organism evidence="1">
    <name type="scientific">Capitella teleta</name>
    <name type="common">Polychaete worm</name>
    <dbReference type="NCBI Taxonomy" id="283909"/>
    <lineage>
        <taxon>Eukaryota</taxon>
        <taxon>Metazoa</taxon>
        <taxon>Spiralia</taxon>
        <taxon>Lophotrochozoa</taxon>
        <taxon>Annelida</taxon>
        <taxon>Polychaeta</taxon>
        <taxon>Sedentaria</taxon>
        <taxon>Scolecida</taxon>
        <taxon>Capitellidae</taxon>
        <taxon>Capitella</taxon>
    </lineage>
</organism>
<sequence>LPGNYRPISLLSIFDKILERLMYTRLHSFLSKHRILHEIRSINSALEVATQQRSQSLKLLIISELNWINQITS</sequence>
<name>R7TCU8_CAPTE</name>
<dbReference type="EnsemblMetazoa" id="CapteT130580">
    <property type="protein sequence ID" value="CapteP130580"/>
    <property type="gene ID" value="CapteG130580"/>
</dbReference>